<dbReference type="Proteomes" id="UP001307889">
    <property type="component" value="Chromosome 11"/>
</dbReference>
<evidence type="ECO:0008006" key="3">
    <source>
        <dbReference type="Google" id="ProtNLM"/>
    </source>
</evidence>
<reference evidence="1 2" key="1">
    <citation type="submission" date="2023-09" db="EMBL/GenBank/DDBJ databases">
        <title>Nesidiocoris tenuis whole genome shotgun sequence.</title>
        <authorList>
            <person name="Shibata T."/>
            <person name="Shimoda M."/>
            <person name="Kobayashi T."/>
            <person name="Uehara T."/>
        </authorList>
    </citation>
    <scope>NUCLEOTIDE SEQUENCE [LARGE SCALE GENOMIC DNA]</scope>
    <source>
        <strain evidence="1 2">Japan</strain>
    </source>
</reference>
<dbReference type="EMBL" id="AP028919">
    <property type="protein sequence ID" value="BET00390.1"/>
    <property type="molecule type" value="Genomic_DNA"/>
</dbReference>
<proteinExistence type="predicted"/>
<name>A0ABN7B7M1_9HEMI</name>
<organism evidence="1 2">
    <name type="scientific">Nesidiocoris tenuis</name>
    <dbReference type="NCBI Taxonomy" id="355587"/>
    <lineage>
        <taxon>Eukaryota</taxon>
        <taxon>Metazoa</taxon>
        <taxon>Ecdysozoa</taxon>
        <taxon>Arthropoda</taxon>
        <taxon>Hexapoda</taxon>
        <taxon>Insecta</taxon>
        <taxon>Pterygota</taxon>
        <taxon>Neoptera</taxon>
        <taxon>Paraneoptera</taxon>
        <taxon>Hemiptera</taxon>
        <taxon>Heteroptera</taxon>
        <taxon>Panheteroptera</taxon>
        <taxon>Cimicomorpha</taxon>
        <taxon>Miridae</taxon>
        <taxon>Dicyphina</taxon>
        <taxon>Nesidiocoris</taxon>
    </lineage>
</organism>
<evidence type="ECO:0000313" key="2">
    <source>
        <dbReference type="Proteomes" id="UP001307889"/>
    </source>
</evidence>
<accession>A0ABN7B7M1</accession>
<protein>
    <recommendedName>
        <fullName evidence="3">C2H2-type domain-containing protein</fullName>
    </recommendedName>
</protein>
<sequence>MWKYRVLSTGLISVPVSDGVDHSRFTTEADDPERLEWRRSANEAVLPAHRRHKLTNFAPYDEDRLKFGDQSLRFSLNSMGVRIHKCAFCSFLTRDVCLAHAHFQLHASKKRFGCFSCQRFFDSHESLMIGHSGSVCRKILVLDFFLQCDECWRFFSVESEFINHKVLNQCVNVTKVVCKVCGFTCTKSKINAHMKEHKVDDDFVSNET</sequence>
<gene>
    <name evidence="1" type="ORF">NTJ_13206</name>
</gene>
<evidence type="ECO:0000313" key="1">
    <source>
        <dbReference type="EMBL" id="BET00390.1"/>
    </source>
</evidence>
<keyword evidence="2" id="KW-1185">Reference proteome</keyword>